<evidence type="ECO:0000256" key="1">
    <source>
        <dbReference type="SAM" id="MobiDB-lite"/>
    </source>
</evidence>
<dbReference type="Proteomes" id="UP000018168">
    <property type="component" value="Unassembled WGS sequence"/>
</dbReference>
<feature type="signal peptide" evidence="2">
    <location>
        <begin position="1"/>
        <end position="26"/>
    </location>
</feature>
<keyword evidence="2" id="KW-0732">Signal</keyword>
<evidence type="ECO:0000313" key="3">
    <source>
        <dbReference type="EMBL" id="CDC05065.1"/>
    </source>
</evidence>
<feature type="compositionally biased region" description="Polar residues" evidence="1">
    <location>
        <begin position="25"/>
        <end position="41"/>
    </location>
</feature>
<dbReference type="AlphaFoldDB" id="R6N211"/>
<feature type="region of interest" description="Disordered" evidence="1">
    <location>
        <begin position="25"/>
        <end position="49"/>
    </location>
</feature>
<gene>
    <name evidence="3" type="ORF">BN578_00597</name>
</gene>
<evidence type="ECO:0008006" key="5">
    <source>
        <dbReference type="Google" id="ProtNLM"/>
    </source>
</evidence>
<name>R6N211_9FIRM</name>
<reference evidence="3" key="1">
    <citation type="submission" date="2012-11" db="EMBL/GenBank/DDBJ databases">
        <title>Dependencies among metagenomic species, viruses, plasmids and units of genetic variation.</title>
        <authorList>
            <person name="Nielsen H.B."/>
            <person name="Almeida M."/>
            <person name="Juncker A.S."/>
            <person name="Rasmussen S."/>
            <person name="Li J."/>
            <person name="Sunagawa S."/>
            <person name="Plichta D."/>
            <person name="Gautier L."/>
            <person name="Le Chatelier E."/>
            <person name="Peletier E."/>
            <person name="Bonde I."/>
            <person name="Nielsen T."/>
            <person name="Manichanh C."/>
            <person name="Arumugam M."/>
            <person name="Batto J."/>
            <person name="Santos M.B.Q.D."/>
            <person name="Blom N."/>
            <person name="Borruel N."/>
            <person name="Burgdorf K.S."/>
            <person name="Boumezbeur F."/>
            <person name="Casellas F."/>
            <person name="Dore J."/>
            <person name="Guarner F."/>
            <person name="Hansen T."/>
            <person name="Hildebrand F."/>
            <person name="Kaas R.S."/>
            <person name="Kennedy S."/>
            <person name="Kristiansen K."/>
            <person name="Kultima J.R."/>
            <person name="Leonard P."/>
            <person name="Levenez F."/>
            <person name="Lund O."/>
            <person name="Moumen B."/>
            <person name="Le Paslier D."/>
            <person name="Pons N."/>
            <person name="Pedersen O."/>
            <person name="Prifti E."/>
            <person name="Qin J."/>
            <person name="Raes J."/>
            <person name="Tap J."/>
            <person name="Tims S."/>
            <person name="Ussery D.W."/>
            <person name="Yamada T."/>
            <person name="MetaHit consortium"/>
            <person name="Renault P."/>
            <person name="Sicheritz-Ponten T."/>
            <person name="Bork P."/>
            <person name="Wang J."/>
            <person name="Brunak S."/>
            <person name="Ehrlich S.D."/>
        </authorList>
    </citation>
    <scope>NUCLEOTIDE SEQUENCE [LARGE SCALE GENOMIC DNA]</scope>
</reference>
<evidence type="ECO:0000256" key="2">
    <source>
        <dbReference type="SAM" id="SignalP"/>
    </source>
</evidence>
<sequence>MKKLNIVTILLLMCILLVACSSPKEGQTPSESTGLTQSSAETENESGAEAEQIVLEPDNPYVEVSNIDFSSCKYENGYFTGEMSYTSHTTQKYVDEYNDYFYRQIYFGFYDESGNLVGDEISQDNYLYSREYTYSSTDHVMVATNGKISKVEVLKIVCEKPSNK</sequence>
<organism evidence="3 4">
    <name type="scientific">[Clostridium] leptum CAG:27</name>
    <dbReference type="NCBI Taxonomy" id="1263068"/>
    <lineage>
        <taxon>Bacteria</taxon>
        <taxon>Bacillati</taxon>
        <taxon>Bacillota</taxon>
        <taxon>Clostridia</taxon>
        <taxon>Eubacteriales</taxon>
        <taxon>Oscillospiraceae</taxon>
        <taxon>Oscillospiraceae incertae sedis</taxon>
    </lineage>
</organism>
<feature type="chain" id="PRO_5038675126" description="Lipoprotein" evidence="2">
    <location>
        <begin position="27"/>
        <end position="164"/>
    </location>
</feature>
<comment type="caution">
    <text evidence="3">The sequence shown here is derived from an EMBL/GenBank/DDBJ whole genome shotgun (WGS) entry which is preliminary data.</text>
</comment>
<proteinExistence type="predicted"/>
<protein>
    <recommendedName>
        <fullName evidence="5">Lipoprotein</fullName>
    </recommendedName>
</protein>
<dbReference type="EMBL" id="CBEP010000091">
    <property type="protein sequence ID" value="CDC05065.1"/>
    <property type="molecule type" value="Genomic_DNA"/>
</dbReference>
<evidence type="ECO:0000313" key="4">
    <source>
        <dbReference type="Proteomes" id="UP000018168"/>
    </source>
</evidence>
<accession>R6N211</accession>
<dbReference type="PROSITE" id="PS51257">
    <property type="entry name" value="PROKAR_LIPOPROTEIN"/>
    <property type="match status" value="1"/>
</dbReference>